<keyword evidence="2" id="KW-0813">Transport</keyword>
<feature type="domain" description="Leucine-binding protein" evidence="5">
    <location>
        <begin position="42"/>
        <end position="381"/>
    </location>
</feature>
<sequence length="433" mass="46264">MGQAPNNNEGDNQVRIQQPVKLAAMAIAAGLAIGAAAQAQETYKLAYIDPLSGPFANVGELMLSHLQYAVEDINAKGGVLGGIPLEMLQFDSKLSAQESQSVLQAAIDQGARAVITGGSGSSVVTSLVQAVERWNRRNPGKELLVLNHSSIDPELTGKNCSFWHFQTEASTAMKMQALANVIAQMPDVEKIFLLNQDYAHGRQWASYGRAMVGQARPDIEFTGEMLHPIGQVKDFAPYVGNAAQTGATALITGNWGQDLTLLMRAAGDAGRDWHFFNHSAGSMPGTVSAVSMIQKGKLTWVAEWHPGQANTEAAHGLAKAYNARTGKDFLAPRIDFTPRLLAAAIDRAGSMASLEVAHALEGLSYDSVIGPVTMRAADHQLLLPQVVNTVAPVDGDKVTVGWEGTNYGFRTDGMFAGEVLVQEPQCDMKRPAS</sequence>
<dbReference type="InterPro" id="IPR000709">
    <property type="entry name" value="Leu_Ile_Val-bd"/>
</dbReference>
<dbReference type="PRINTS" id="PR00337">
    <property type="entry name" value="LEUILEVALBP"/>
</dbReference>
<gene>
    <name evidence="6" type="ORF">E8K88_11625</name>
</gene>
<dbReference type="OrthoDB" id="5289062at2"/>
<name>A0A4V3YWT6_9BURK</name>
<dbReference type="Proteomes" id="UP000306236">
    <property type="component" value="Unassembled WGS sequence"/>
</dbReference>
<dbReference type="SUPFAM" id="SSF53822">
    <property type="entry name" value="Periplasmic binding protein-like I"/>
    <property type="match status" value="1"/>
</dbReference>
<evidence type="ECO:0000256" key="3">
    <source>
        <dbReference type="ARBA" id="ARBA00022729"/>
    </source>
</evidence>
<keyword evidence="3" id="KW-0732">Signal</keyword>
<dbReference type="GO" id="GO:0006865">
    <property type="term" value="P:amino acid transport"/>
    <property type="evidence" value="ECO:0007669"/>
    <property type="project" value="UniProtKB-KW"/>
</dbReference>
<dbReference type="CDD" id="cd06329">
    <property type="entry name" value="PBP1_SBP-like"/>
    <property type="match status" value="1"/>
</dbReference>
<organism evidence="6 7">
    <name type="scientific">Lampropedia aestuarii</name>
    <dbReference type="NCBI Taxonomy" id="2562762"/>
    <lineage>
        <taxon>Bacteria</taxon>
        <taxon>Pseudomonadati</taxon>
        <taxon>Pseudomonadota</taxon>
        <taxon>Betaproteobacteria</taxon>
        <taxon>Burkholderiales</taxon>
        <taxon>Comamonadaceae</taxon>
        <taxon>Lampropedia</taxon>
    </lineage>
</organism>
<evidence type="ECO:0000259" key="5">
    <source>
        <dbReference type="Pfam" id="PF13458"/>
    </source>
</evidence>
<protein>
    <submittedName>
        <fullName evidence="6">Branched-chain amino acid ABC transporter substrate-binding protein</fullName>
    </submittedName>
</protein>
<accession>A0A4V3YWT6</accession>
<dbReference type="Pfam" id="PF13458">
    <property type="entry name" value="Peripla_BP_6"/>
    <property type="match status" value="1"/>
</dbReference>
<dbReference type="InterPro" id="IPR028082">
    <property type="entry name" value="Peripla_BP_I"/>
</dbReference>
<dbReference type="PANTHER" id="PTHR30483">
    <property type="entry name" value="LEUCINE-SPECIFIC-BINDING PROTEIN"/>
    <property type="match status" value="1"/>
</dbReference>
<reference evidence="6 7" key="1">
    <citation type="submission" date="2019-04" db="EMBL/GenBank/DDBJ databases">
        <title>Lampropedia sp YIM MLB12 draf genome.</title>
        <authorList>
            <person name="Wang Y.-X."/>
        </authorList>
    </citation>
    <scope>NUCLEOTIDE SEQUENCE [LARGE SCALE GENOMIC DNA]</scope>
    <source>
        <strain evidence="6 7">YIM MLB12</strain>
    </source>
</reference>
<comment type="caution">
    <text evidence="6">The sequence shown here is derived from an EMBL/GenBank/DDBJ whole genome shotgun (WGS) entry which is preliminary data.</text>
</comment>
<dbReference type="InterPro" id="IPR028081">
    <property type="entry name" value="Leu-bd"/>
</dbReference>
<dbReference type="Gene3D" id="3.40.50.2300">
    <property type="match status" value="2"/>
</dbReference>
<proteinExistence type="inferred from homology"/>
<dbReference type="AlphaFoldDB" id="A0A4V3YWT6"/>
<dbReference type="InterPro" id="IPR051010">
    <property type="entry name" value="BCAA_transport"/>
</dbReference>
<evidence type="ECO:0000256" key="1">
    <source>
        <dbReference type="ARBA" id="ARBA00010062"/>
    </source>
</evidence>
<comment type="similarity">
    <text evidence="1">Belongs to the leucine-binding protein family.</text>
</comment>
<keyword evidence="7" id="KW-1185">Reference proteome</keyword>
<evidence type="ECO:0000256" key="2">
    <source>
        <dbReference type="ARBA" id="ARBA00022448"/>
    </source>
</evidence>
<evidence type="ECO:0000256" key="4">
    <source>
        <dbReference type="ARBA" id="ARBA00022970"/>
    </source>
</evidence>
<evidence type="ECO:0000313" key="7">
    <source>
        <dbReference type="Proteomes" id="UP000306236"/>
    </source>
</evidence>
<evidence type="ECO:0000313" key="6">
    <source>
        <dbReference type="EMBL" id="THJ32622.1"/>
    </source>
</evidence>
<keyword evidence="4" id="KW-0029">Amino-acid transport</keyword>
<dbReference type="PANTHER" id="PTHR30483:SF6">
    <property type="entry name" value="PERIPLASMIC BINDING PROTEIN OF ABC TRANSPORTER FOR NATURAL AMINO ACIDS"/>
    <property type="match status" value="1"/>
</dbReference>
<dbReference type="EMBL" id="SSWX01000014">
    <property type="protein sequence ID" value="THJ32622.1"/>
    <property type="molecule type" value="Genomic_DNA"/>
</dbReference>